<feature type="active site" evidence="10">
    <location>
        <position position="12"/>
    </location>
</feature>
<evidence type="ECO:0000256" key="2">
    <source>
        <dbReference type="ARBA" id="ARBA00012052"/>
    </source>
</evidence>
<dbReference type="OrthoDB" id="9809438at2"/>
<evidence type="ECO:0000256" key="9">
    <source>
        <dbReference type="ARBA" id="ARBA00032554"/>
    </source>
</evidence>
<dbReference type="UniPathway" id="UPA00056">
    <property type="reaction ID" value="UER00094"/>
</dbReference>
<dbReference type="InterPro" id="IPR004424">
    <property type="entry name" value="IspE"/>
</dbReference>
<dbReference type="InterPro" id="IPR006204">
    <property type="entry name" value="GHMP_kinase_N_dom"/>
</dbReference>
<dbReference type="PIRSF" id="PIRSF010376">
    <property type="entry name" value="IspE"/>
    <property type="match status" value="1"/>
</dbReference>
<dbReference type="AlphaFoldDB" id="A0A2C9CUJ3"/>
<evidence type="ECO:0000259" key="12">
    <source>
        <dbReference type="Pfam" id="PF08544"/>
    </source>
</evidence>
<dbReference type="GO" id="GO:0005524">
    <property type="term" value="F:ATP binding"/>
    <property type="evidence" value="ECO:0007669"/>
    <property type="project" value="UniProtKB-UniRule"/>
</dbReference>
<dbReference type="PANTHER" id="PTHR43527">
    <property type="entry name" value="4-DIPHOSPHOCYTIDYL-2-C-METHYL-D-ERYTHRITOL KINASE, CHLOROPLASTIC"/>
    <property type="match status" value="1"/>
</dbReference>
<keyword evidence="6 10" id="KW-0418">Kinase</keyword>
<feature type="domain" description="GHMP kinase C-terminal" evidence="12">
    <location>
        <begin position="208"/>
        <end position="258"/>
    </location>
</feature>
<keyword evidence="7 10" id="KW-0067">ATP-binding</keyword>
<accession>A0A2C9CUJ3</accession>
<dbReference type="InterPro" id="IPR020568">
    <property type="entry name" value="Ribosomal_Su5_D2-typ_SF"/>
</dbReference>
<dbReference type="Gene3D" id="3.30.230.10">
    <property type="match status" value="1"/>
</dbReference>
<dbReference type="GO" id="GO:0050515">
    <property type="term" value="F:4-(cytidine 5'-diphospho)-2-C-methyl-D-erythritol kinase activity"/>
    <property type="evidence" value="ECO:0007669"/>
    <property type="project" value="UniProtKB-UniRule"/>
</dbReference>
<proteinExistence type="inferred from homology"/>
<dbReference type="HAMAP" id="MF_00061">
    <property type="entry name" value="IspE"/>
    <property type="match status" value="1"/>
</dbReference>
<evidence type="ECO:0000256" key="7">
    <source>
        <dbReference type="ARBA" id="ARBA00022840"/>
    </source>
</evidence>
<feature type="active site" evidence="10">
    <location>
        <position position="126"/>
    </location>
</feature>
<evidence type="ECO:0000256" key="4">
    <source>
        <dbReference type="ARBA" id="ARBA00022679"/>
    </source>
</evidence>
<reference evidence="14" key="1">
    <citation type="submission" date="2017-09" db="EMBL/GenBank/DDBJ databases">
        <authorList>
            <person name="Varghese N."/>
            <person name="Submissions S."/>
        </authorList>
    </citation>
    <scope>NUCLEOTIDE SEQUENCE [LARGE SCALE GENOMIC DNA]</scope>
    <source>
        <strain evidence="14">C7</strain>
    </source>
</reference>
<keyword evidence="4 10" id="KW-0808">Transferase</keyword>
<dbReference type="SUPFAM" id="SSF54211">
    <property type="entry name" value="Ribosomal protein S5 domain 2-like"/>
    <property type="match status" value="1"/>
</dbReference>
<keyword evidence="14" id="KW-1185">Reference proteome</keyword>
<comment type="function">
    <text evidence="10">Catalyzes the phosphorylation of the position 2 hydroxy group of 4-diphosphocytidyl-2C-methyl-D-erythritol.</text>
</comment>
<comment type="catalytic activity">
    <reaction evidence="10">
        <text>4-CDP-2-C-methyl-D-erythritol + ATP = 4-CDP-2-C-methyl-D-erythritol 2-phosphate + ADP + H(+)</text>
        <dbReference type="Rhea" id="RHEA:18437"/>
        <dbReference type="ChEBI" id="CHEBI:15378"/>
        <dbReference type="ChEBI" id="CHEBI:30616"/>
        <dbReference type="ChEBI" id="CHEBI:57823"/>
        <dbReference type="ChEBI" id="CHEBI:57919"/>
        <dbReference type="ChEBI" id="CHEBI:456216"/>
        <dbReference type="EC" id="2.7.1.148"/>
    </reaction>
</comment>
<dbReference type="EC" id="2.7.1.148" evidence="2 10"/>
<feature type="domain" description="GHMP kinase N-terminal" evidence="11">
    <location>
        <begin position="69"/>
        <end position="114"/>
    </location>
</feature>
<dbReference type="GO" id="GO:0019288">
    <property type="term" value="P:isopentenyl diphosphate biosynthetic process, methylerythritol 4-phosphate pathway"/>
    <property type="evidence" value="ECO:0007669"/>
    <property type="project" value="UniProtKB-UniRule"/>
</dbReference>
<protein>
    <recommendedName>
        <fullName evidence="3 10">4-diphosphocytidyl-2-C-methyl-D-erythritol kinase</fullName>
        <shortName evidence="10">CMK</shortName>
        <ecNumber evidence="2 10">2.7.1.148</ecNumber>
    </recommendedName>
    <alternativeName>
        <fullName evidence="9 10">4-(cytidine-5'-diphospho)-2-C-methyl-D-erythritol kinase</fullName>
    </alternativeName>
</protein>
<evidence type="ECO:0000256" key="6">
    <source>
        <dbReference type="ARBA" id="ARBA00022777"/>
    </source>
</evidence>
<dbReference type="SUPFAM" id="SSF55060">
    <property type="entry name" value="GHMP Kinase, C-terminal domain"/>
    <property type="match status" value="1"/>
</dbReference>
<keyword evidence="5 10" id="KW-0547">Nucleotide-binding</keyword>
<dbReference type="GO" id="GO:0016114">
    <property type="term" value="P:terpenoid biosynthetic process"/>
    <property type="evidence" value="ECO:0007669"/>
    <property type="project" value="InterPro"/>
</dbReference>
<dbReference type="RefSeq" id="WP_097929633.1">
    <property type="nucleotide sequence ID" value="NZ_OCTN01000003.1"/>
</dbReference>
<dbReference type="Gene3D" id="3.30.70.890">
    <property type="entry name" value="GHMP kinase, C-terminal domain"/>
    <property type="match status" value="1"/>
</dbReference>
<dbReference type="Pfam" id="PF08544">
    <property type="entry name" value="GHMP_kinases_C"/>
    <property type="match status" value="1"/>
</dbReference>
<comment type="similarity">
    <text evidence="1 10">Belongs to the GHMP kinase family. IspE subfamily.</text>
</comment>
<keyword evidence="8 10" id="KW-0414">Isoprene biosynthesis</keyword>
<dbReference type="Proteomes" id="UP000220034">
    <property type="component" value="Unassembled WGS sequence"/>
</dbReference>
<dbReference type="InterPro" id="IPR014721">
    <property type="entry name" value="Ribsml_uS5_D2-typ_fold_subgr"/>
</dbReference>
<dbReference type="Pfam" id="PF00288">
    <property type="entry name" value="GHMP_kinases_N"/>
    <property type="match status" value="1"/>
</dbReference>
<dbReference type="NCBIfam" id="NF011202">
    <property type="entry name" value="PRK14608.1"/>
    <property type="match status" value="1"/>
</dbReference>
<feature type="binding site" evidence="10">
    <location>
        <begin position="91"/>
        <end position="101"/>
    </location>
    <ligand>
        <name>ATP</name>
        <dbReference type="ChEBI" id="CHEBI:30616"/>
    </ligand>
</feature>
<sequence>MTHSNRHLARAKINLTLHVTGRRPDGLHLLDSLVVFAEVGDVIEVTPAAEVSLTIDGPFAQGLSVAPDNLVLRAAAHVGAVGAIRLTKVLPVSSGIGGGSADAAATVRAMVDTLPDARSLQVLGADVPVCLASRTARMRGIGEVLEAVPDLPPCWVVLVNPGVGVSTPAVFRALETADNPPMELPDSFADFDGFTTWLGQQRNDLQEPACQVAPVIRDALTELGRDAALARMSGSGATCFGLYPNEAAARRAADRLRAGHPDWWVAAAPLRRD</sequence>
<dbReference type="PANTHER" id="PTHR43527:SF2">
    <property type="entry name" value="4-DIPHOSPHOCYTIDYL-2-C-METHYL-D-ERYTHRITOL KINASE, CHLOROPLASTIC"/>
    <property type="match status" value="1"/>
</dbReference>
<evidence type="ECO:0000259" key="11">
    <source>
        <dbReference type="Pfam" id="PF00288"/>
    </source>
</evidence>
<evidence type="ECO:0000256" key="3">
    <source>
        <dbReference type="ARBA" id="ARBA00017473"/>
    </source>
</evidence>
<dbReference type="InterPro" id="IPR013750">
    <property type="entry name" value="GHMP_kinase_C_dom"/>
</dbReference>
<evidence type="ECO:0000313" key="14">
    <source>
        <dbReference type="Proteomes" id="UP000220034"/>
    </source>
</evidence>
<evidence type="ECO:0000256" key="1">
    <source>
        <dbReference type="ARBA" id="ARBA00009684"/>
    </source>
</evidence>
<gene>
    <name evidence="10" type="primary">ispE</name>
    <name evidence="13" type="ORF">SAMN06273572_10396</name>
</gene>
<evidence type="ECO:0000313" key="13">
    <source>
        <dbReference type="EMBL" id="SOH94069.1"/>
    </source>
</evidence>
<comment type="pathway">
    <text evidence="10">Isoprenoid biosynthesis; isopentenyl diphosphate biosynthesis via DXP pathway; isopentenyl diphosphate from 1-deoxy-D-xylulose 5-phosphate: step 3/6.</text>
</comment>
<dbReference type="EMBL" id="OCTN01000003">
    <property type="protein sequence ID" value="SOH94069.1"/>
    <property type="molecule type" value="Genomic_DNA"/>
</dbReference>
<organism evidence="13 14">
    <name type="scientific">Pontivivens marinum</name>
    <dbReference type="NCBI Taxonomy" id="1690039"/>
    <lineage>
        <taxon>Bacteria</taxon>
        <taxon>Pseudomonadati</taxon>
        <taxon>Pseudomonadota</taxon>
        <taxon>Alphaproteobacteria</taxon>
        <taxon>Rhodobacterales</taxon>
        <taxon>Paracoccaceae</taxon>
        <taxon>Pontivivens</taxon>
    </lineage>
</organism>
<evidence type="ECO:0000256" key="5">
    <source>
        <dbReference type="ARBA" id="ARBA00022741"/>
    </source>
</evidence>
<evidence type="ECO:0000256" key="8">
    <source>
        <dbReference type="ARBA" id="ARBA00023229"/>
    </source>
</evidence>
<evidence type="ECO:0000256" key="10">
    <source>
        <dbReference type="HAMAP-Rule" id="MF_00061"/>
    </source>
</evidence>
<name>A0A2C9CUJ3_9RHOB</name>
<dbReference type="InterPro" id="IPR036554">
    <property type="entry name" value="GHMP_kinase_C_sf"/>
</dbReference>